<evidence type="ECO:0000259" key="9">
    <source>
        <dbReference type="Pfam" id="PF20239"/>
    </source>
</evidence>
<dbReference type="InterPro" id="IPR013324">
    <property type="entry name" value="RNA_pol_sigma_r3/r4-like"/>
</dbReference>
<evidence type="ECO:0000259" key="8">
    <source>
        <dbReference type="Pfam" id="PF08281"/>
    </source>
</evidence>
<name>A0A7W9HMH2_9PSEU</name>
<accession>A0A7W9HMH2</accession>
<keyword evidence="5" id="KW-0731">Sigma factor</keyword>
<dbReference type="InterPro" id="IPR014284">
    <property type="entry name" value="RNA_pol_sigma-70_dom"/>
</dbReference>
<dbReference type="InterPro" id="IPR036388">
    <property type="entry name" value="WH-like_DNA-bd_sf"/>
</dbReference>
<feature type="domain" description="RNA polymerase sigma factor 70 region 4 type 2" evidence="8">
    <location>
        <begin position="124"/>
        <end position="175"/>
    </location>
</feature>
<dbReference type="EMBL" id="JACHMO010000001">
    <property type="protein sequence ID" value="MBB5804608.1"/>
    <property type="molecule type" value="Genomic_DNA"/>
</dbReference>
<dbReference type="PANTHER" id="PTHR47756:SF2">
    <property type="entry name" value="BLL6612 PROTEIN"/>
    <property type="match status" value="1"/>
</dbReference>
<comment type="caution">
    <text evidence="10">The sequence shown here is derived from an EMBL/GenBank/DDBJ whole genome shotgun (WGS) entry which is preliminary data.</text>
</comment>
<keyword evidence="4" id="KW-0805">Transcription regulation</keyword>
<keyword evidence="11" id="KW-1185">Reference proteome</keyword>
<gene>
    <name evidence="10" type="ORF">F4560_004376</name>
</gene>
<dbReference type="Pfam" id="PF08281">
    <property type="entry name" value="Sigma70_r4_2"/>
    <property type="match status" value="1"/>
</dbReference>
<keyword evidence="3" id="KW-0802">TPR repeat</keyword>
<evidence type="ECO:0000256" key="3">
    <source>
        <dbReference type="ARBA" id="ARBA00022803"/>
    </source>
</evidence>
<dbReference type="Gene3D" id="1.25.40.10">
    <property type="entry name" value="Tetratricopeptide repeat domain"/>
    <property type="match status" value="1"/>
</dbReference>
<evidence type="ECO:0000256" key="6">
    <source>
        <dbReference type="ARBA" id="ARBA00023163"/>
    </source>
</evidence>
<proteinExistence type="inferred from homology"/>
<dbReference type="NCBIfam" id="TIGR02937">
    <property type="entry name" value="sigma70-ECF"/>
    <property type="match status" value="1"/>
</dbReference>
<evidence type="ECO:0000259" key="7">
    <source>
        <dbReference type="Pfam" id="PF04542"/>
    </source>
</evidence>
<dbReference type="Pfam" id="PF20239">
    <property type="entry name" value="DUF6596"/>
    <property type="match status" value="1"/>
</dbReference>
<dbReference type="SUPFAM" id="SSF88659">
    <property type="entry name" value="Sigma3 and sigma4 domains of RNA polymerase sigma factors"/>
    <property type="match status" value="1"/>
</dbReference>
<evidence type="ECO:0000313" key="10">
    <source>
        <dbReference type="EMBL" id="MBB5804608.1"/>
    </source>
</evidence>
<dbReference type="InterPro" id="IPR013249">
    <property type="entry name" value="RNA_pol_sigma70_r4_t2"/>
</dbReference>
<dbReference type="InterPro" id="IPR007627">
    <property type="entry name" value="RNA_pol_sigma70_r2"/>
</dbReference>
<dbReference type="InterPro" id="IPR046531">
    <property type="entry name" value="DUF6596"/>
</dbReference>
<evidence type="ECO:0000256" key="5">
    <source>
        <dbReference type="ARBA" id="ARBA00023082"/>
    </source>
</evidence>
<evidence type="ECO:0000313" key="11">
    <source>
        <dbReference type="Proteomes" id="UP000552097"/>
    </source>
</evidence>
<dbReference type="InterPro" id="IPR013325">
    <property type="entry name" value="RNA_pol_sigma_r2"/>
</dbReference>
<dbReference type="Pfam" id="PF04542">
    <property type="entry name" value="Sigma70_r2"/>
    <property type="match status" value="1"/>
</dbReference>
<dbReference type="GO" id="GO:0006352">
    <property type="term" value="P:DNA-templated transcription initiation"/>
    <property type="evidence" value="ECO:0007669"/>
    <property type="project" value="InterPro"/>
</dbReference>
<dbReference type="PANTHER" id="PTHR47756">
    <property type="entry name" value="BLL6612 PROTEIN-RELATED"/>
    <property type="match status" value="1"/>
</dbReference>
<reference evidence="10 11" key="1">
    <citation type="submission" date="2020-08" db="EMBL/GenBank/DDBJ databases">
        <title>Sequencing the genomes of 1000 actinobacteria strains.</title>
        <authorList>
            <person name="Klenk H.-P."/>
        </authorList>
    </citation>
    <scope>NUCLEOTIDE SEQUENCE [LARGE SCALE GENOMIC DNA]</scope>
    <source>
        <strain evidence="10 11">DSM 45486</strain>
    </source>
</reference>
<organism evidence="10 11">
    <name type="scientific">Saccharothrix ecbatanensis</name>
    <dbReference type="NCBI Taxonomy" id="1105145"/>
    <lineage>
        <taxon>Bacteria</taxon>
        <taxon>Bacillati</taxon>
        <taxon>Actinomycetota</taxon>
        <taxon>Actinomycetes</taxon>
        <taxon>Pseudonocardiales</taxon>
        <taxon>Pseudonocardiaceae</taxon>
        <taxon>Saccharothrix</taxon>
    </lineage>
</organism>
<evidence type="ECO:0000256" key="2">
    <source>
        <dbReference type="ARBA" id="ARBA00022737"/>
    </source>
</evidence>
<dbReference type="Pfam" id="PF07719">
    <property type="entry name" value="TPR_2"/>
    <property type="match status" value="1"/>
</dbReference>
<dbReference type="Gene3D" id="1.10.10.10">
    <property type="entry name" value="Winged helix-like DNA-binding domain superfamily/Winged helix DNA-binding domain"/>
    <property type="match status" value="1"/>
</dbReference>
<feature type="domain" description="DUF6596" evidence="9">
    <location>
        <begin position="193"/>
        <end position="292"/>
    </location>
</feature>
<keyword evidence="6" id="KW-0804">Transcription</keyword>
<dbReference type="SUPFAM" id="SSF48452">
    <property type="entry name" value="TPR-like"/>
    <property type="match status" value="1"/>
</dbReference>
<dbReference type="Proteomes" id="UP000552097">
    <property type="component" value="Unassembled WGS sequence"/>
</dbReference>
<dbReference type="GO" id="GO:0003677">
    <property type="term" value="F:DNA binding"/>
    <property type="evidence" value="ECO:0007669"/>
    <property type="project" value="InterPro"/>
</dbReference>
<feature type="domain" description="RNA polymerase sigma-70 region 2" evidence="7">
    <location>
        <begin position="25"/>
        <end position="90"/>
    </location>
</feature>
<dbReference type="InterPro" id="IPR013105">
    <property type="entry name" value="TPR_2"/>
</dbReference>
<dbReference type="InterPro" id="IPR011990">
    <property type="entry name" value="TPR-like_helical_dom_sf"/>
</dbReference>
<dbReference type="SUPFAM" id="SSF88946">
    <property type="entry name" value="Sigma2 domain of RNA polymerase sigma factors"/>
    <property type="match status" value="1"/>
</dbReference>
<evidence type="ECO:0000256" key="1">
    <source>
        <dbReference type="ARBA" id="ARBA00010641"/>
    </source>
</evidence>
<dbReference type="Gene3D" id="1.10.1740.10">
    <property type="match status" value="1"/>
</dbReference>
<dbReference type="GO" id="GO:0016987">
    <property type="term" value="F:sigma factor activity"/>
    <property type="evidence" value="ECO:0007669"/>
    <property type="project" value="UniProtKB-KW"/>
</dbReference>
<evidence type="ECO:0000256" key="4">
    <source>
        <dbReference type="ARBA" id="ARBA00023015"/>
    </source>
</evidence>
<protein>
    <submittedName>
        <fullName evidence="10">RNA polymerase sigma-70 factor (ECF subfamily)</fullName>
    </submittedName>
</protein>
<sequence length="427" mass="46804">MTEVTEVPDQPEVPDVPVEARVADLFRAERGRIVATLIRLTGDWDLAEECVQDAFARALECWPREGIPLRPGAWLTTTARNRALDRLRRSTVEAAKLREVVAMPDDDPEALDDHGFRDDLLRLIFTCCHPALTLEARVALTLHTVTGLTTAEIARAFLVPEQTMAKRLVRARQKIRNARIPYRVPPAHLLPERTGGVLGVLYLLFNEGYAAGAGAELLRRNLCLEAIRLARTLVDLMPDEPEAVGLLALVLLQDSRQAARFDGGDLVPLEEQDRARWDGEQISEGVALLDSALRRGRPGPYQVQAAIAACHATAERAADTDWPQIALLYGELAKLVPSPVVRLNRAVAVAMADGPLAGLALVDGLADELTGHLLPATRADLLRRLGRNTEAITAYEEALALAPTDAERRHLARRITEVTAVKESARP</sequence>
<dbReference type="AlphaFoldDB" id="A0A7W9HMH2"/>
<comment type="similarity">
    <text evidence="1">Belongs to the sigma-70 factor family. ECF subfamily.</text>
</comment>
<keyword evidence="2" id="KW-0677">Repeat</keyword>